<dbReference type="Proteomes" id="UP000327157">
    <property type="component" value="Chromosome 12"/>
</dbReference>
<feature type="coiled-coil region" evidence="1">
    <location>
        <begin position="64"/>
        <end position="91"/>
    </location>
</feature>
<proteinExistence type="predicted"/>
<reference evidence="4" key="2">
    <citation type="submission" date="2019-10" db="EMBL/GenBank/DDBJ databases">
        <title>A de novo genome assembly of a pear dwarfing rootstock.</title>
        <authorList>
            <person name="Wang F."/>
            <person name="Wang J."/>
            <person name="Li S."/>
            <person name="Zhang Y."/>
            <person name="Fang M."/>
            <person name="Ma L."/>
            <person name="Zhao Y."/>
            <person name="Jiang S."/>
        </authorList>
    </citation>
    <scope>NUCLEOTIDE SEQUENCE [LARGE SCALE GENOMIC DNA]</scope>
</reference>
<evidence type="ECO:0000313" key="4">
    <source>
        <dbReference type="Proteomes" id="UP000327157"/>
    </source>
</evidence>
<protein>
    <submittedName>
        <fullName evidence="3">Agamous-like MADS-box protein AGL80</fullName>
    </submittedName>
</protein>
<dbReference type="InterPro" id="IPR036879">
    <property type="entry name" value="TF_MADSbox_sf"/>
</dbReference>
<dbReference type="EMBL" id="SMOL01000143">
    <property type="protein sequence ID" value="KAB2630339.1"/>
    <property type="molecule type" value="Genomic_DNA"/>
</dbReference>
<evidence type="ECO:0000256" key="1">
    <source>
        <dbReference type="SAM" id="Coils"/>
    </source>
</evidence>
<name>A0A5N5HR80_9ROSA</name>
<keyword evidence="2" id="KW-1133">Transmembrane helix</keyword>
<dbReference type="AlphaFoldDB" id="A0A5N5HR80"/>
<dbReference type="GO" id="GO:0046983">
    <property type="term" value="F:protein dimerization activity"/>
    <property type="evidence" value="ECO:0007669"/>
    <property type="project" value="InterPro"/>
</dbReference>
<keyword evidence="1" id="KW-0175">Coiled coil</keyword>
<dbReference type="Gene3D" id="3.40.1810.10">
    <property type="entry name" value="Transcription factor, MADS-box"/>
    <property type="match status" value="1"/>
</dbReference>
<keyword evidence="2" id="KW-0812">Transmembrane</keyword>
<accession>A0A5N5HR80</accession>
<keyword evidence="4" id="KW-1185">Reference proteome</keyword>
<keyword evidence="2" id="KW-0472">Membrane</keyword>
<evidence type="ECO:0000313" key="3">
    <source>
        <dbReference type="EMBL" id="KAB2630339.1"/>
    </source>
</evidence>
<comment type="caution">
    <text evidence="3">The sequence shown here is derived from an EMBL/GenBank/DDBJ whole genome shotgun (WGS) entry which is preliminary data.</text>
</comment>
<dbReference type="SUPFAM" id="SSF55455">
    <property type="entry name" value="SRF-like"/>
    <property type="match status" value="1"/>
</dbReference>
<evidence type="ECO:0000256" key="2">
    <source>
        <dbReference type="SAM" id="Phobius"/>
    </source>
</evidence>
<organism evidence="3 4">
    <name type="scientific">Pyrus ussuriensis x Pyrus communis</name>
    <dbReference type="NCBI Taxonomy" id="2448454"/>
    <lineage>
        <taxon>Eukaryota</taxon>
        <taxon>Viridiplantae</taxon>
        <taxon>Streptophyta</taxon>
        <taxon>Embryophyta</taxon>
        <taxon>Tracheophyta</taxon>
        <taxon>Spermatophyta</taxon>
        <taxon>Magnoliopsida</taxon>
        <taxon>eudicotyledons</taxon>
        <taxon>Gunneridae</taxon>
        <taxon>Pentapetalae</taxon>
        <taxon>rosids</taxon>
        <taxon>fabids</taxon>
        <taxon>Rosales</taxon>
        <taxon>Rosaceae</taxon>
        <taxon>Amygdaloideae</taxon>
        <taxon>Maleae</taxon>
        <taxon>Pyrus</taxon>
    </lineage>
</organism>
<gene>
    <name evidence="3" type="ORF">D8674_007858</name>
</gene>
<reference evidence="3 4" key="3">
    <citation type="submission" date="2019-11" db="EMBL/GenBank/DDBJ databases">
        <title>A de novo genome assembly of a pear dwarfing rootstock.</title>
        <authorList>
            <person name="Wang F."/>
            <person name="Wang J."/>
            <person name="Li S."/>
            <person name="Zhang Y."/>
            <person name="Fang M."/>
            <person name="Ma L."/>
            <person name="Zhao Y."/>
            <person name="Jiang S."/>
        </authorList>
    </citation>
    <scope>NUCLEOTIDE SEQUENCE [LARGE SCALE GENOMIC DNA]</scope>
    <source>
        <strain evidence="3">S2</strain>
        <tissue evidence="3">Leaf</tissue>
    </source>
</reference>
<dbReference type="GO" id="GO:0003677">
    <property type="term" value="F:DNA binding"/>
    <property type="evidence" value="ECO:0007669"/>
    <property type="project" value="InterPro"/>
</dbReference>
<sequence length="205" mass="24188">MRRGFMKKMYEINKLCEVPTCAIIYSPDESQPDFWPDSSGVQRLIEQFRNMPEGEQNKKMVTHEMLLKQRIKKEQEKLNKLKKENREKQIRMLMNQCLTGKPLTGLDFNDLEDMGSMINETLKDIVAKIKSRKEEELVEMDQPSVAQPPMRASIMSTTNHPNPKHMTVGLNLVFFFIEPYMFIFFITKCLNDFEFISIFARMVYE</sequence>
<reference evidence="3 4" key="1">
    <citation type="submission" date="2019-09" db="EMBL/GenBank/DDBJ databases">
        <authorList>
            <person name="Ou C."/>
        </authorList>
    </citation>
    <scope>NUCLEOTIDE SEQUENCE [LARGE SCALE GENOMIC DNA]</scope>
    <source>
        <strain evidence="3">S2</strain>
        <tissue evidence="3">Leaf</tissue>
    </source>
</reference>
<feature type="transmembrane region" description="Helical" evidence="2">
    <location>
        <begin position="168"/>
        <end position="187"/>
    </location>
</feature>